<accession>A0A1U7LPT4</accession>
<keyword evidence="2" id="KW-0812">Transmembrane</keyword>
<keyword evidence="2" id="KW-1133">Transmembrane helix</keyword>
<sequence length="135" mass="14854">MTPAYSTTSTSEFDDTEVDESTENEVVVAPSPEISEKPVVQKAASVSDQVLAQSLSTLLYRPVHSRPASIHSLRLTSSPPTYDRPRHEKKTDRTLTWVLVLGAAVLVGFGFGAGWLVGKVMHKEVIYCTWCGFEK</sequence>
<evidence type="ECO:0000313" key="4">
    <source>
        <dbReference type="Proteomes" id="UP000186594"/>
    </source>
</evidence>
<dbReference type="AlphaFoldDB" id="A0A1U7LPT4"/>
<reference evidence="3 4" key="1">
    <citation type="submission" date="2016-04" db="EMBL/GenBank/DDBJ databases">
        <title>Evolutionary innovation and constraint leading to complex multicellularity in the Ascomycota.</title>
        <authorList>
            <person name="Cisse O."/>
            <person name="Nguyen A."/>
            <person name="Hewitt D.A."/>
            <person name="Jedd G."/>
            <person name="Stajich J.E."/>
        </authorList>
    </citation>
    <scope>NUCLEOTIDE SEQUENCE [LARGE SCALE GENOMIC DNA]</scope>
    <source>
        <strain evidence="3 4">DAH-3</strain>
    </source>
</reference>
<name>A0A1U7LPT4_NEOID</name>
<feature type="transmembrane region" description="Helical" evidence="2">
    <location>
        <begin position="94"/>
        <end position="117"/>
    </location>
</feature>
<gene>
    <name evidence="3" type="ORF">NEOLI_001881</name>
</gene>
<feature type="compositionally biased region" description="Low complexity" evidence="1">
    <location>
        <begin position="1"/>
        <end position="11"/>
    </location>
</feature>
<organism evidence="3 4">
    <name type="scientific">Neolecta irregularis (strain DAH-3)</name>
    <dbReference type="NCBI Taxonomy" id="1198029"/>
    <lineage>
        <taxon>Eukaryota</taxon>
        <taxon>Fungi</taxon>
        <taxon>Dikarya</taxon>
        <taxon>Ascomycota</taxon>
        <taxon>Taphrinomycotina</taxon>
        <taxon>Neolectales</taxon>
        <taxon>Neolectaceae</taxon>
        <taxon>Neolecta</taxon>
    </lineage>
</organism>
<dbReference type="Proteomes" id="UP000186594">
    <property type="component" value="Unassembled WGS sequence"/>
</dbReference>
<proteinExistence type="predicted"/>
<dbReference type="EMBL" id="LXFE01000750">
    <property type="protein sequence ID" value="OLL24531.1"/>
    <property type="molecule type" value="Genomic_DNA"/>
</dbReference>
<keyword evidence="4" id="KW-1185">Reference proteome</keyword>
<evidence type="ECO:0000256" key="1">
    <source>
        <dbReference type="SAM" id="MobiDB-lite"/>
    </source>
</evidence>
<evidence type="ECO:0000256" key="2">
    <source>
        <dbReference type="SAM" id="Phobius"/>
    </source>
</evidence>
<keyword evidence="2" id="KW-0472">Membrane</keyword>
<protein>
    <submittedName>
        <fullName evidence="3">Uncharacterized protein</fullName>
    </submittedName>
</protein>
<feature type="compositionally biased region" description="Acidic residues" evidence="1">
    <location>
        <begin position="12"/>
        <end position="23"/>
    </location>
</feature>
<evidence type="ECO:0000313" key="3">
    <source>
        <dbReference type="EMBL" id="OLL24531.1"/>
    </source>
</evidence>
<feature type="region of interest" description="Disordered" evidence="1">
    <location>
        <begin position="1"/>
        <end position="28"/>
    </location>
</feature>
<comment type="caution">
    <text evidence="3">The sequence shown here is derived from an EMBL/GenBank/DDBJ whole genome shotgun (WGS) entry which is preliminary data.</text>
</comment>